<sequence>MRKTNSEKARGLSYNLTHHKLNSWGR</sequence>
<dbReference type="EMBL" id="VSRR010034023">
    <property type="protein sequence ID" value="MPC72040.1"/>
    <property type="molecule type" value="Genomic_DNA"/>
</dbReference>
<comment type="caution">
    <text evidence="1">The sequence shown here is derived from an EMBL/GenBank/DDBJ whole genome shotgun (WGS) entry which is preliminary data.</text>
</comment>
<proteinExistence type="predicted"/>
<accession>A0A5B7HHY0</accession>
<dbReference type="AlphaFoldDB" id="A0A5B7HHY0"/>
<name>A0A5B7HHY0_PORTR</name>
<dbReference type="Proteomes" id="UP000324222">
    <property type="component" value="Unassembled WGS sequence"/>
</dbReference>
<reference evidence="1 2" key="1">
    <citation type="submission" date="2019-05" db="EMBL/GenBank/DDBJ databases">
        <title>Another draft genome of Portunus trituberculatus and its Hox gene families provides insights of decapod evolution.</title>
        <authorList>
            <person name="Jeong J.-H."/>
            <person name="Song I."/>
            <person name="Kim S."/>
            <person name="Choi T."/>
            <person name="Kim D."/>
            <person name="Ryu S."/>
            <person name="Kim W."/>
        </authorList>
    </citation>
    <scope>NUCLEOTIDE SEQUENCE [LARGE SCALE GENOMIC DNA]</scope>
    <source>
        <tissue evidence="1">Muscle</tissue>
    </source>
</reference>
<keyword evidence="2" id="KW-1185">Reference proteome</keyword>
<gene>
    <name evidence="1" type="ORF">E2C01_066333</name>
</gene>
<evidence type="ECO:0000313" key="2">
    <source>
        <dbReference type="Proteomes" id="UP000324222"/>
    </source>
</evidence>
<evidence type="ECO:0000313" key="1">
    <source>
        <dbReference type="EMBL" id="MPC72040.1"/>
    </source>
</evidence>
<protein>
    <submittedName>
        <fullName evidence="1">Uncharacterized protein</fullName>
    </submittedName>
</protein>
<organism evidence="1 2">
    <name type="scientific">Portunus trituberculatus</name>
    <name type="common">Swimming crab</name>
    <name type="synonym">Neptunus trituberculatus</name>
    <dbReference type="NCBI Taxonomy" id="210409"/>
    <lineage>
        <taxon>Eukaryota</taxon>
        <taxon>Metazoa</taxon>
        <taxon>Ecdysozoa</taxon>
        <taxon>Arthropoda</taxon>
        <taxon>Crustacea</taxon>
        <taxon>Multicrustacea</taxon>
        <taxon>Malacostraca</taxon>
        <taxon>Eumalacostraca</taxon>
        <taxon>Eucarida</taxon>
        <taxon>Decapoda</taxon>
        <taxon>Pleocyemata</taxon>
        <taxon>Brachyura</taxon>
        <taxon>Eubrachyura</taxon>
        <taxon>Portunoidea</taxon>
        <taxon>Portunidae</taxon>
        <taxon>Portuninae</taxon>
        <taxon>Portunus</taxon>
    </lineage>
</organism>